<gene>
    <name evidence="2" type="ORF">K504DRAFT_531123</name>
</gene>
<protein>
    <submittedName>
        <fullName evidence="2">Uncharacterized protein</fullName>
    </submittedName>
</protein>
<dbReference type="EMBL" id="MU005766">
    <property type="protein sequence ID" value="KAF2711953.1"/>
    <property type="molecule type" value="Genomic_DNA"/>
</dbReference>
<evidence type="ECO:0000313" key="2">
    <source>
        <dbReference type="EMBL" id="KAF2711953.1"/>
    </source>
</evidence>
<dbReference type="OrthoDB" id="3800957at2759"/>
<proteinExistence type="predicted"/>
<feature type="compositionally biased region" description="Polar residues" evidence="1">
    <location>
        <begin position="417"/>
        <end position="436"/>
    </location>
</feature>
<reference evidence="2" key="1">
    <citation type="journal article" date="2020" name="Stud. Mycol.">
        <title>101 Dothideomycetes genomes: a test case for predicting lifestyles and emergence of pathogens.</title>
        <authorList>
            <person name="Haridas S."/>
            <person name="Albert R."/>
            <person name="Binder M."/>
            <person name="Bloem J."/>
            <person name="Labutti K."/>
            <person name="Salamov A."/>
            <person name="Andreopoulos B."/>
            <person name="Baker S."/>
            <person name="Barry K."/>
            <person name="Bills G."/>
            <person name="Bluhm B."/>
            <person name="Cannon C."/>
            <person name="Castanera R."/>
            <person name="Culley D."/>
            <person name="Daum C."/>
            <person name="Ezra D."/>
            <person name="Gonzalez J."/>
            <person name="Henrissat B."/>
            <person name="Kuo A."/>
            <person name="Liang C."/>
            <person name="Lipzen A."/>
            <person name="Lutzoni F."/>
            <person name="Magnuson J."/>
            <person name="Mondo S."/>
            <person name="Nolan M."/>
            <person name="Ohm R."/>
            <person name="Pangilinan J."/>
            <person name="Park H.-J."/>
            <person name="Ramirez L."/>
            <person name="Alfaro M."/>
            <person name="Sun H."/>
            <person name="Tritt A."/>
            <person name="Yoshinaga Y."/>
            <person name="Zwiers L.-H."/>
            <person name="Turgeon B."/>
            <person name="Goodwin S."/>
            <person name="Spatafora J."/>
            <person name="Crous P."/>
            <person name="Grigoriev I."/>
        </authorList>
    </citation>
    <scope>NUCLEOTIDE SEQUENCE</scope>
    <source>
        <strain evidence="2">CBS 279.74</strain>
    </source>
</reference>
<feature type="compositionally biased region" description="Acidic residues" evidence="1">
    <location>
        <begin position="439"/>
        <end position="452"/>
    </location>
</feature>
<accession>A0A6G1KH48</accession>
<feature type="region of interest" description="Disordered" evidence="1">
    <location>
        <begin position="417"/>
        <end position="462"/>
    </location>
</feature>
<evidence type="ECO:0000313" key="3">
    <source>
        <dbReference type="Proteomes" id="UP000799428"/>
    </source>
</evidence>
<keyword evidence="3" id="KW-1185">Reference proteome</keyword>
<organism evidence="2 3">
    <name type="scientific">Pleomassaria siparia CBS 279.74</name>
    <dbReference type="NCBI Taxonomy" id="1314801"/>
    <lineage>
        <taxon>Eukaryota</taxon>
        <taxon>Fungi</taxon>
        <taxon>Dikarya</taxon>
        <taxon>Ascomycota</taxon>
        <taxon>Pezizomycotina</taxon>
        <taxon>Dothideomycetes</taxon>
        <taxon>Pleosporomycetidae</taxon>
        <taxon>Pleosporales</taxon>
        <taxon>Pleomassariaceae</taxon>
        <taxon>Pleomassaria</taxon>
    </lineage>
</organism>
<sequence>MSHAANDDDELNSSDIEFGPAPMSRFAYAGKKSIDKMLGTASVDRLESKKASKHLQMTAKSPNTQYAVTLWHNRFLEFRRNTLEITNAETATPNGEQIEGFLASIVKHVKPLSGGVPNYDWLRTGLGRLIHACVFHYTDFKLNPTDHSRIAAVIETLLREGKLTKKVKRDKTWLGSHLHVLLASALGARAGDITKGKHDVHDEAFLAYEDLRISIVNGQGIESFIMMVKLRNQKGFKGDGHNVASAKLSMLNDPTTNVVCPVKIMLINALRSGTVKEKTILDLVQNTSARRDRTNGLLGKLCRQAGIIPKVRPHDMHRGETKDIANLPAKDLSMAAESQMTFKTPFLPPLTTPNGYLPPTTPRTPRQVDELCAKYGMNPSIPKDRARATHKAESDAQAAWRAETNYVDTTKVATADSVTQGTDSGTARTNTKQTKGSIYEDDGSEEEYENGDAYDAAATMSY</sequence>
<dbReference type="Proteomes" id="UP000799428">
    <property type="component" value="Unassembled WGS sequence"/>
</dbReference>
<evidence type="ECO:0000256" key="1">
    <source>
        <dbReference type="SAM" id="MobiDB-lite"/>
    </source>
</evidence>
<dbReference type="AlphaFoldDB" id="A0A6G1KH48"/>
<name>A0A6G1KH48_9PLEO</name>